<evidence type="ECO:0000256" key="1">
    <source>
        <dbReference type="SAM" id="Phobius"/>
    </source>
</evidence>
<dbReference type="AlphaFoldDB" id="A0AAV3W691"/>
<dbReference type="RefSeq" id="WP_039771667.1">
    <property type="nucleotide sequence ID" value="NZ_BJLA01000017.1"/>
</dbReference>
<feature type="transmembrane region" description="Helical" evidence="1">
    <location>
        <begin position="7"/>
        <end position="27"/>
    </location>
</feature>
<dbReference type="Proteomes" id="UP000325212">
    <property type="component" value="Unassembled WGS sequence"/>
</dbReference>
<keyword evidence="1" id="KW-0472">Membrane</keyword>
<accession>A0AAV3W691</accession>
<proteinExistence type="predicted"/>
<reference evidence="2 3" key="1">
    <citation type="submission" date="2019-06" db="EMBL/GenBank/DDBJ databases">
        <title>Draft genome sequence of Clostridium diolis DSM 15410.</title>
        <authorList>
            <person name="Kobayashi H."/>
            <person name="Tanizawa Y."/>
            <person name="Tohno M."/>
        </authorList>
    </citation>
    <scope>NUCLEOTIDE SEQUENCE [LARGE SCALE GENOMIC DNA]</scope>
    <source>
        <strain evidence="2 3">DSM 15410</strain>
    </source>
</reference>
<organism evidence="2 3">
    <name type="scientific">Clostridium diolis</name>
    <dbReference type="NCBI Taxonomy" id="223919"/>
    <lineage>
        <taxon>Bacteria</taxon>
        <taxon>Bacillati</taxon>
        <taxon>Bacillota</taxon>
        <taxon>Clostridia</taxon>
        <taxon>Eubacteriales</taxon>
        <taxon>Clostridiaceae</taxon>
        <taxon>Clostridium</taxon>
    </lineage>
</organism>
<name>A0AAV3W691_9CLOT</name>
<feature type="transmembrane region" description="Helical" evidence="1">
    <location>
        <begin position="39"/>
        <end position="60"/>
    </location>
</feature>
<protein>
    <submittedName>
        <fullName evidence="2">Uncharacterized protein</fullName>
    </submittedName>
</protein>
<keyword evidence="1" id="KW-0812">Transmembrane</keyword>
<dbReference type="EMBL" id="BJLA01000017">
    <property type="protein sequence ID" value="GEA32997.1"/>
    <property type="molecule type" value="Genomic_DNA"/>
</dbReference>
<evidence type="ECO:0000313" key="2">
    <source>
        <dbReference type="EMBL" id="GEA32997.1"/>
    </source>
</evidence>
<comment type="caution">
    <text evidence="2">The sequence shown here is derived from an EMBL/GenBank/DDBJ whole genome shotgun (WGS) entry which is preliminary data.</text>
</comment>
<keyword evidence="1" id="KW-1133">Transmembrane helix</keyword>
<feature type="transmembrane region" description="Helical" evidence="1">
    <location>
        <begin position="72"/>
        <end position="93"/>
    </location>
</feature>
<evidence type="ECO:0000313" key="3">
    <source>
        <dbReference type="Proteomes" id="UP000325212"/>
    </source>
</evidence>
<gene>
    <name evidence="2" type="ORF">CDIOL_39200</name>
</gene>
<keyword evidence="3" id="KW-1185">Reference proteome</keyword>
<sequence>MSKTLLFTKVIYSIFFICTIITCIIVYGNIDNSMASKFVIGYAVLALFMLLYVPIITLFNARKLKWDYLRKVLNKFVIMFATFFVLNCTFDYIFKSPNVDILNAASHAVGLSFGLAFVDVTFLERRKNTVKFK</sequence>
<feature type="transmembrane region" description="Helical" evidence="1">
    <location>
        <begin position="105"/>
        <end position="123"/>
    </location>
</feature>